<dbReference type="AlphaFoldDB" id="A0A4Q1AZG6"/>
<dbReference type="PROSITE" id="PS00631">
    <property type="entry name" value="CYTOSOL_AP"/>
    <property type="match status" value="1"/>
</dbReference>
<dbReference type="CDD" id="cd00433">
    <property type="entry name" value="Peptidase_M17"/>
    <property type="match status" value="1"/>
</dbReference>
<accession>A0A4Q1AZG6</accession>
<dbReference type="GO" id="GO:0006508">
    <property type="term" value="P:proteolysis"/>
    <property type="evidence" value="ECO:0007669"/>
    <property type="project" value="UniProtKB-KW"/>
</dbReference>
<proteinExistence type="inferred from homology"/>
<dbReference type="InterPro" id="IPR043472">
    <property type="entry name" value="Macro_dom-like"/>
</dbReference>
<dbReference type="Gene3D" id="3.40.630.10">
    <property type="entry name" value="Zn peptidases"/>
    <property type="match status" value="1"/>
</dbReference>
<sequence>MNIQLTNTRNFDLEIKVIKNLKKCNLEEKKLLKDLNFKALEGQVQLLGNRLFVGVSKLKKEDIKIAFSHTIRFLNKTKFEKINISLVEEDFEFDLESIIQGLILGSYSFDTFKTKKHHNKKKIYIDPTGSSKIYEELETELNLSLAVCQSVNMVRNIVNTPPEDFYPKTMSSKALEVASKNDLECKVYGEEFLINNNMNAMYAVGRASRHESQLIHLSYKPKASKGKIVLVGKGLTYDSGGLSLKPAAGMVSMKCDKSGASAVLGIMSCLKAINCEYEVHGILGAVENMIGGNAFKPDDVLKAKNGISIEVKNTDAEGRLVLADCLCYAQDKIEDIDYIFDFATLTGACIIGLGEYTNAVLGHSGKLKKKIKKAAKSSGELVGFLPFNRYLPTMIKSEVADIANSTSSKAGATITASLFLDKFIKKENKKKWLHFDIAGPAYRDKVWGYNPYGATGAGVRLIVDFLRQ</sequence>
<dbReference type="RefSeq" id="WP_129061010.1">
    <property type="nucleotide sequence ID" value="NZ_NXIE01000002.1"/>
</dbReference>
<gene>
    <name evidence="7" type="ORF">CP965_05165</name>
</gene>
<evidence type="ECO:0000256" key="5">
    <source>
        <dbReference type="ARBA" id="ARBA00023211"/>
    </source>
</evidence>
<evidence type="ECO:0000256" key="3">
    <source>
        <dbReference type="ARBA" id="ARBA00022670"/>
    </source>
</evidence>
<evidence type="ECO:0000313" key="7">
    <source>
        <dbReference type="EMBL" id="RXK13189.1"/>
    </source>
</evidence>
<evidence type="ECO:0000313" key="8">
    <source>
        <dbReference type="Proteomes" id="UP000289718"/>
    </source>
</evidence>
<dbReference type="SUPFAM" id="SSF53187">
    <property type="entry name" value="Zn-dependent exopeptidases"/>
    <property type="match status" value="1"/>
</dbReference>
<dbReference type="Pfam" id="PF02789">
    <property type="entry name" value="Peptidase_M17_N"/>
    <property type="match status" value="1"/>
</dbReference>
<evidence type="ECO:0000259" key="6">
    <source>
        <dbReference type="PROSITE" id="PS00631"/>
    </source>
</evidence>
<evidence type="ECO:0000256" key="1">
    <source>
        <dbReference type="ARBA" id="ARBA00009528"/>
    </source>
</evidence>
<dbReference type="NCBIfam" id="NF002081">
    <property type="entry name" value="PRK00913.3-3"/>
    <property type="match status" value="1"/>
</dbReference>
<evidence type="ECO:0000256" key="2">
    <source>
        <dbReference type="ARBA" id="ARBA00022438"/>
    </source>
</evidence>
<protein>
    <submittedName>
        <fullName evidence="7">Leucyl aminopeptidase</fullName>
    </submittedName>
</protein>
<name>A0A4Q1AZG6_9BACT</name>
<dbReference type="GO" id="GO:0030145">
    <property type="term" value="F:manganese ion binding"/>
    <property type="evidence" value="ECO:0007669"/>
    <property type="project" value="InterPro"/>
</dbReference>
<dbReference type="SUPFAM" id="SSF52949">
    <property type="entry name" value="Macro domain-like"/>
    <property type="match status" value="1"/>
</dbReference>
<dbReference type="PANTHER" id="PTHR11963">
    <property type="entry name" value="LEUCINE AMINOPEPTIDASE-RELATED"/>
    <property type="match status" value="1"/>
</dbReference>
<organism evidence="7 8">
    <name type="scientific">Halarcobacter mediterraneus</name>
    <dbReference type="NCBI Taxonomy" id="2023153"/>
    <lineage>
        <taxon>Bacteria</taxon>
        <taxon>Pseudomonadati</taxon>
        <taxon>Campylobacterota</taxon>
        <taxon>Epsilonproteobacteria</taxon>
        <taxon>Campylobacterales</taxon>
        <taxon>Arcobacteraceae</taxon>
        <taxon>Halarcobacter</taxon>
    </lineage>
</organism>
<feature type="domain" description="Cytosol aminopeptidase" evidence="6">
    <location>
        <begin position="313"/>
        <end position="320"/>
    </location>
</feature>
<keyword evidence="8" id="KW-1185">Reference proteome</keyword>
<dbReference type="PANTHER" id="PTHR11963:SF23">
    <property type="entry name" value="CYTOSOL AMINOPEPTIDASE"/>
    <property type="match status" value="1"/>
</dbReference>
<comment type="similarity">
    <text evidence="1">Belongs to the peptidase M17 family.</text>
</comment>
<dbReference type="InterPro" id="IPR011356">
    <property type="entry name" value="Leucine_aapep/pepB"/>
</dbReference>
<keyword evidence="4" id="KW-0378">Hydrolase</keyword>
<reference evidence="7 8" key="1">
    <citation type="submission" date="2017-09" db="EMBL/GenBank/DDBJ databases">
        <title>Genomics of the genus Arcobacter.</title>
        <authorList>
            <person name="Perez-Cataluna A."/>
            <person name="Figueras M.J."/>
            <person name="Salas-Masso N."/>
        </authorList>
    </citation>
    <scope>NUCLEOTIDE SEQUENCE [LARGE SCALE GENOMIC DNA]</scope>
    <source>
        <strain evidence="7 8">F156-34</strain>
    </source>
</reference>
<dbReference type="OrthoDB" id="9809354at2"/>
<comment type="caution">
    <text evidence="7">The sequence shown here is derived from an EMBL/GenBank/DDBJ whole genome shotgun (WGS) entry which is preliminary data.</text>
</comment>
<dbReference type="InterPro" id="IPR000819">
    <property type="entry name" value="Peptidase_M17_C"/>
</dbReference>
<dbReference type="Proteomes" id="UP000289718">
    <property type="component" value="Unassembled WGS sequence"/>
</dbReference>
<dbReference type="PRINTS" id="PR00481">
    <property type="entry name" value="LAMNOPPTDASE"/>
</dbReference>
<evidence type="ECO:0000256" key="4">
    <source>
        <dbReference type="ARBA" id="ARBA00022801"/>
    </source>
</evidence>
<dbReference type="Pfam" id="PF00883">
    <property type="entry name" value="Peptidase_M17"/>
    <property type="match status" value="1"/>
</dbReference>
<keyword evidence="3" id="KW-0645">Protease</keyword>
<dbReference type="GO" id="GO:0070006">
    <property type="term" value="F:metalloaminopeptidase activity"/>
    <property type="evidence" value="ECO:0007669"/>
    <property type="project" value="InterPro"/>
</dbReference>
<dbReference type="GO" id="GO:0005737">
    <property type="term" value="C:cytoplasm"/>
    <property type="evidence" value="ECO:0007669"/>
    <property type="project" value="InterPro"/>
</dbReference>
<dbReference type="EMBL" id="NXIE01000002">
    <property type="protein sequence ID" value="RXK13189.1"/>
    <property type="molecule type" value="Genomic_DNA"/>
</dbReference>
<dbReference type="Gene3D" id="3.40.220.10">
    <property type="entry name" value="Leucine Aminopeptidase, subunit E, domain 1"/>
    <property type="match status" value="1"/>
</dbReference>
<dbReference type="InterPro" id="IPR008283">
    <property type="entry name" value="Peptidase_M17_N"/>
</dbReference>
<keyword evidence="5" id="KW-0464">Manganese</keyword>
<keyword evidence="2 7" id="KW-0031">Aminopeptidase</keyword>